<dbReference type="InterPro" id="IPR000792">
    <property type="entry name" value="Tscrpt_reg_LuxR_C"/>
</dbReference>
<gene>
    <name evidence="5" type="ORF">FKX85_20430</name>
</gene>
<feature type="domain" description="HTH luxR-type" evidence="4">
    <location>
        <begin position="209"/>
        <end position="274"/>
    </location>
</feature>
<dbReference type="AlphaFoldDB" id="A0A514CN76"/>
<dbReference type="Gene3D" id="1.10.10.10">
    <property type="entry name" value="Winged helix-like DNA-binding domain superfamily/Winged helix DNA-binding domain"/>
    <property type="match status" value="1"/>
</dbReference>
<keyword evidence="2" id="KW-0238">DNA-binding</keyword>
<dbReference type="Proteomes" id="UP000316614">
    <property type="component" value="Chromosome"/>
</dbReference>
<reference evidence="5 6" key="1">
    <citation type="submission" date="2019-06" db="EMBL/GenBank/DDBJ databases">
        <title>Echinicola alkalisoli sp. nov. isolated from saline soil.</title>
        <authorList>
            <person name="Sun J.-Q."/>
            <person name="Xu L."/>
        </authorList>
    </citation>
    <scope>NUCLEOTIDE SEQUENCE [LARGE SCALE GENOMIC DNA]</scope>
    <source>
        <strain evidence="5 6">LN3S3</strain>
    </source>
</reference>
<evidence type="ECO:0000256" key="3">
    <source>
        <dbReference type="ARBA" id="ARBA00023163"/>
    </source>
</evidence>
<protein>
    <recommendedName>
        <fullName evidence="4">HTH luxR-type domain-containing protein</fullName>
    </recommendedName>
</protein>
<evidence type="ECO:0000256" key="2">
    <source>
        <dbReference type="ARBA" id="ARBA00023125"/>
    </source>
</evidence>
<dbReference type="CDD" id="cd06170">
    <property type="entry name" value="LuxR_C_like"/>
    <property type="match status" value="1"/>
</dbReference>
<dbReference type="Pfam" id="PF08447">
    <property type="entry name" value="PAS_3"/>
    <property type="match status" value="1"/>
</dbReference>
<evidence type="ECO:0000256" key="1">
    <source>
        <dbReference type="ARBA" id="ARBA00023015"/>
    </source>
</evidence>
<dbReference type="InterPro" id="IPR013655">
    <property type="entry name" value="PAS_fold_3"/>
</dbReference>
<evidence type="ECO:0000313" key="5">
    <source>
        <dbReference type="EMBL" id="QDH81269.1"/>
    </source>
</evidence>
<dbReference type="Gene3D" id="3.30.450.20">
    <property type="entry name" value="PAS domain"/>
    <property type="match status" value="1"/>
</dbReference>
<dbReference type="GO" id="GO:0003677">
    <property type="term" value="F:DNA binding"/>
    <property type="evidence" value="ECO:0007669"/>
    <property type="project" value="UniProtKB-KW"/>
</dbReference>
<evidence type="ECO:0000313" key="6">
    <source>
        <dbReference type="Proteomes" id="UP000316614"/>
    </source>
</evidence>
<keyword evidence="6" id="KW-1185">Reference proteome</keyword>
<dbReference type="SUPFAM" id="SSF46894">
    <property type="entry name" value="C-terminal effector domain of the bipartite response regulators"/>
    <property type="match status" value="1"/>
</dbReference>
<dbReference type="PANTHER" id="PTHR44688:SF16">
    <property type="entry name" value="DNA-BINDING TRANSCRIPTIONAL ACTIVATOR DEVR_DOSR"/>
    <property type="match status" value="1"/>
</dbReference>
<dbReference type="Pfam" id="PF00196">
    <property type="entry name" value="GerE"/>
    <property type="match status" value="1"/>
</dbReference>
<dbReference type="SUPFAM" id="SSF55785">
    <property type="entry name" value="PYP-like sensor domain (PAS domain)"/>
    <property type="match status" value="1"/>
</dbReference>
<dbReference type="CDD" id="cd00130">
    <property type="entry name" value="PAS"/>
    <property type="match status" value="1"/>
</dbReference>
<dbReference type="InterPro" id="IPR000014">
    <property type="entry name" value="PAS"/>
</dbReference>
<dbReference type="InterPro" id="IPR035965">
    <property type="entry name" value="PAS-like_dom_sf"/>
</dbReference>
<dbReference type="OrthoDB" id="9797341at2"/>
<name>A0A514CN76_9BACT</name>
<dbReference type="KEGG" id="echi:FKX85_20430"/>
<dbReference type="SMART" id="SM00421">
    <property type="entry name" value="HTH_LUXR"/>
    <property type="match status" value="1"/>
</dbReference>
<keyword evidence="3" id="KW-0804">Transcription</keyword>
<keyword evidence="1" id="KW-0805">Transcription regulation</keyword>
<dbReference type="InterPro" id="IPR016032">
    <property type="entry name" value="Sig_transdc_resp-reg_C-effctor"/>
</dbReference>
<organism evidence="5 6">
    <name type="scientific">Echinicola soli</name>
    <dbReference type="NCBI Taxonomy" id="2591634"/>
    <lineage>
        <taxon>Bacteria</taxon>
        <taxon>Pseudomonadati</taxon>
        <taxon>Bacteroidota</taxon>
        <taxon>Cytophagia</taxon>
        <taxon>Cytophagales</taxon>
        <taxon>Cyclobacteriaceae</taxon>
        <taxon>Echinicola</taxon>
    </lineage>
</organism>
<sequence>MLFEEQSKILILFDKFVYQQIIMEKLILDEARQIWREIAQHKAPGKLELEVDLYKKLINFFQVGDYYYMVFNPPEMTIEFTSESIADILGYPPEDFTLELLTTIIHPDDLPHFINFEATVTQFWGKLSPDKVFKYKSRYDYRVKKANGKYIRILQQIITIQSDEQGAVLRTFVVHTDISHLKKDHKMVLSFIGLEGEPSYLDVRPIEKLKPAKTVLTKREMEVLGLLAQNHRSKTIAQLLCISKETVSSHRKNMLRKTGTHTVLQLVTHALERGWI</sequence>
<dbReference type="PANTHER" id="PTHR44688">
    <property type="entry name" value="DNA-BINDING TRANSCRIPTIONAL ACTIVATOR DEVR_DOSR"/>
    <property type="match status" value="1"/>
</dbReference>
<dbReference type="EMBL" id="CP041253">
    <property type="protein sequence ID" value="QDH81269.1"/>
    <property type="molecule type" value="Genomic_DNA"/>
</dbReference>
<accession>A0A514CN76</accession>
<dbReference type="PROSITE" id="PS50043">
    <property type="entry name" value="HTH_LUXR_2"/>
    <property type="match status" value="1"/>
</dbReference>
<dbReference type="PRINTS" id="PR00038">
    <property type="entry name" value="HTHLUXR"/>
</dbReference>
<dbReference type="InterPro" id="IPR036388">
    <property type="entry name" value="WH-like_DNA-bd_sf"/>
</dbReference>
<dbReference type="GO" id="GO:0006355">
    <property type="term" value="P:regulation of DNA-templated transcription"/>
    <property type="evidence" value="ECO:0007669"/>
    <property type="project" value="InterPro"/>
</dbReference>
<proteinExistence type="predicted"/>
<evidence type="ECO:0000259" key="4">
    <source>
        <dbReference type="PROSITE" id="PS50043"/>
    </source>
</evidence>